<evidence type="ECO:0000256" key="1">
    <source>
        <dbReference type="SAM" id="Coils"/>
    </source>
</evidence>
<dbReference type="RefSeq" id="WP_129723257.1">
    <property type="nucleotide sequence ID" value="NZ_CP101808.1"/>
</dbReference>
<dbReference type="SUPFAM" id="SSF57997">
    <property type="entry name" value="Tropomyosin"/>
    <property type="match status" value="1"/>
</dbReference>
<dbReference type="EMBL" id="CP101808">
    <property type="protein sequence ID" value="UUD36706.1"/>
    <property type="molecule type" value="Genomic_DNA"/>
</dbReference>
<gene>
    <name evidence="2" type="ORF">NPA09_02225</name>
</gene>
<dbReference type="Gene3D" id="1.20.5.110">
    <property type="match status" value="1"/>
</dbReference>
<organism evidence="2 3">
    <name type="scientific">Mycoplasmopsis equigenitalium</name>
    <dbReference type="NCBI Taxonomy" id="114883"/>
    <lineage>
        <taxon>Bacteria</taxon>
        <taxon>Bacillati</taxon>
        <taxon>Mycoplasmatota</taxon>
        <taxon>Mycoplasmoidales</taxon>
        <taxon>Metamycoplasmataceae</taxon>
        <taxon>Mycoplasmopsis</taxon>
    </lineage>
</organism>
<dbReference type="Gene3D" id="1.20.5.190">
    <property type="match status" value="1"/>
</dbReference>
<evidence type="ECO:0000313" key="3">
    <source>
        <dbReference type="Proteomes" id="UP001059576"/>
    </source>
</evidence>
<name>A0ABY5J0C1_9BACT</name>
<evidence type="ECO:0000313" key="2">
    <source>
        <dbReference type="EMBL" id="UUD36706.1"/>
    </source>
</evidence>
<keyword evidence="3" id="KW-1185">Reference proteome</keyword>
<sequence>MFKNKNALYNLIKDATKLTKKEVMSILKRYSDVDMFQMMFENESNILWLIAKIDQNNMKQKTENDKFKQIDQKFDQIDKRFDSFETRFDSFETRFEEKFETLTKTLLGAIAGVETRLNQRMDEEFGKVNSRLDKLEQDVAQLKTDVNQLKTDVAVLQSDVSILKSFHNI</sequence>
<feature type="coiled-coil region" evidence="1">
    <location>
        <begin position="118"/>
        <end position="159"/>
    </location>
</feature>
<keyword evidence="1" id="KW-0175">Coiled coil</keyword>
<dbReference type="Proteomes" id="UP001059576">
    <property type="component" value="Chromosome"/>
</dbReference>
<proteinExistence type="predicted"/>
<protein>
    <recommendedName>
        <fullName evidence="4">Baculovirus polyhedron envelope protein, PEP, C terminus</fullName>
    </recommendedName>
</protein>
<evidence type="ECO:0008006" key="4">
    <source>
        <dbReference type="Google" id="ProtNLM"/>
    </source>
</evidence>
<accession>A0ABY5J0C1</accession>
<reference evidence="2" key="1">
    <citation type="submission" date="2022-07" db="EMBL/GenBank/DDBJ databases">
        <title>Complete genome of Mycoplasma equigenitalium type strain T37.</title>
        <authorList>
            <person name="Spergser J."/>
        </authorList>
    </citation>
    <scope>NUCLEOTIDE SEQUENCE</scope>
    <source>
        <strain evidence="2">T37</strain>
    </source>
</reference>